<dbReference type="Proteomes" id="UP000247810">
    <property type="component" value="Unassembled WGS sequence"/>
</dbReference>
<dbReference type="PANTHER" id="PTHR45527">
    <property type="entry name" value="NONRIBOSOMAL PEPTIDE SYNTHETASE"/>
    <property type="match status" value="1"/>
</dbReference>
<keyword evidence="4" id="KW-1185">Reference proteome</keyword>
<dbReference type="GO" id="GO:0005737">
    <property type="term" value="C:cytoplasm"/>
    <property type="evidence" value="ECO:0007669"/>
    <property type="project" value="TreeGrafter"/>
</dbReference>
<evidence type="ECO:0000313" key="4">
    <source>
        <dbReference type="Proteomes" id="UP000247810"/>
    </source>
</evidence>
<feature type="non-terminal residue" evidence="3">
    <location>
        <position position="1"/>
    </location>
</feature>
<evidence type="ECO:0000256" key="1">
    <source>
        <dbReference type="ARBA" id="ARBA00022598"/>
    </source>
</evidence>
<feature type="domain" description="Condensation" evidence="2">
    <location>
        <begin position="2"/>
        <end position="113"/>
    </location>
</feature>
<dbReference type="GO" id="GO:0043041">
    <property type="term" value="P:amino acid activation for nonribosomal peptide biosynthetic process"/>
    <property type="evidence" value="ECO:0007669"/>
    <property type="project" value="TreeGrafter"/>
</dbReference>
<name>A0A319DJD1_9EURO</name>
<proteinExistence type="predicted"/>
<dbReference type="GO" id="GO:0031177">
    <property type="term" value="F:phosphopantetheine binding"/>
    <property type="evidence" value="ECO:0007669"/>
    <property type="project" value="TreeGrafter"/>
</dbReference>
<accession>A0A319DJD1</accession>
<sequence length="120" mass="13007">PHGINTAAIIKAAWGLTISALSQSSDIIFGDFISGRTIPIPSIETVIGPCVNFLPVRIRTLPTLTRMALLKSVQADSISSIPHESLGFKHTIQKCTTWGPHERFSSIVNFVNTEETSFGT</sequence>
<dbReference type="EMBL" id="KZ825876">
    <property type="protein sequence ID" value="PYH94187.1"/>
    <property type="molecule type" value="Genomic_DNA"/>
</dbReference>
<dbReference type="OrthoDB" id="4510783at2759"/>
<protein>
    <recommendedName>
        <fullName evidence="2">Condensation domain-containing protein</fullName>
    </recommendedName>
</protein>
<evidence type="ECO:0000259" key="2">
    <source>
        <dbReference type="Pfam" id="PF00668"/>
    </source>
</evidence>
<dbReference type="VEuPathDB" id="FungiDB:BO71DRAFT_308476"/>
<reference evidence="3 4" key="1">
    <citation type="submission" date="2018-02" db="EMBL/GenBank/DDBJ databases">
        <title>The genomes of Aspergillus section Nigri reveals drivers in fungal speciation.</title>
        <authorList>
            <consortium name="DOE Joint Genome Institute"/>
            <person name="Vesth T.C."/>
            <person name="Nybo J."/>
            <person name="Theobald S."/>
            <person name="Brandl J."/>
            <person name="Frisvad J.C."/>
            <person name="Nielsen K.F."/>
            <person name="Lyhne E.K."/>
            <person name="Kogle M.E."/>
            <person name="Kuo A."/>
            <person name="Riley R."/>
            <person name="Clum A."/>
            <person name="Nolan M."/>
            <person name="Lipzen A."/>
            <person name="Salamov A."/>
            <person name="Henrissat B."/>
            <person name="Wiebenga A."/>
            <person name="De vries R.P."/>
            <person name="Grigoriev I.V."/>
            <person name="Mortensen U.H."/>
            <person name="Andersen M.R."/>
            <person name="Baker S.E."/>
        </authorList>
    </citation>
    <scope>NUCLEOTIDE SEQUENCE [LARGE SCALE GENOMIC DNA]</scope>
    <source>
        <strain evidence="3 4">CBS 707.79</strain>
    </source>
</reference>
<evidence type="ECO:0000313" key="3">
    <source>
        <dbReference type="EMBL" id="PYH94187.1"/>
    </source>
</evidence>
<feature type="non-terminal residue" evidence="3">
    <location>
        <position position="120"/>
    </location>
</feature>
<dbReference type="STRING" id="1448320.A0A319DJD1"/>
<dbReference type="SUPFAM" id="SSF52777">
    <property type="entry name" value="CoA-dependent acyltransferases"/>
    <property type="match status" value="1"/>
</dbReference>
<dbReference type="AlphaFoldDB" id="A0A319DJD1"/>
<dbReference type="GO" id="GO:0016874">
    <property type="term" value="F:ligase activity"/>
    <property type="evidence" value="ECO:0007669"/>
    <property type="project" value="UniProtKB-KW"/>
</dbReference>
<organism evidence="3 4">
    <name type="scientific">Aspergillus ellipticus CBS 707.79</name>
    <dbReference type="NCBI Taxonomy" id="1448320"/>
    <lineage>
        <taxon>Eukaryota</taxon>
        <taxon>Fungi</taxon>
        <taxon>Dikarya</taxon>
        <taxon>Ascomycota</taxon>
        <taxon>Pezizomycotina</taxon>
        <taxon>Eurotiomycetes</taxon>
        <taxon>Eurotiomycetidae</taxon>
        <taxon>Eurotiales</taxon>
        <taxon>Aspergillaceae</taxon>
        <taxon>Aspergillus</taxon>
        <taxon>Aspergillus subgen. Circumdati</taxon>
    </lineage>
</organism>
<keyword evidence="1" id="KW-0436">Ligase</keyword>
<dbReference type="InterPro" id="IPR001242">
    <property type="entry name" value="Condensation_dom"/>
</dbReference>
<dbReference type="Gene3D" id="3.30.559.30">
    <property type="entry name" value="Nonribosomal peptide synthetase, condensation domain"/>
    <property type="match status" value="1"/>
</dbReference>
<gene>
    <name evidence="3" type="ORF">BO71DRAFT_308476</name>
</gene>
<dbReference type="Pfam" id="PF00668">
    <property type="entry name" value="Condensation"/>
    <property type="match status" value="1"/>
</dbReference>
<dbReference type="GO" id="GO:0044550">
    <property type="term" value="P:secondary metabolite biosynthetic process"/>
    <property type="evidence" value="ECO:0007669"/>
    <property type="project" value="TreeGrafter"/>
</dbReference>
<dbReference type="PANTHER" id="PTHR45527:SF16">
    <property type="entry name" value="NONRIBOSOMAL PEPTIDE SYNTHASE ATNA-RELATED"/>
    <property type="match status" value="1"/>
</dbReference>